<feature type="transmembrane region" description="Helical" evidence="6">
    <location>
        <begin position="273"/>
        <end position="294"/>
    </location>
</feature>
<dbReference type="InterPro" id="IPR050598">
    <property type="entry name" value="AminoAcid_Transporter"/>
</dbReference>
<feature type="transmembrane region" description="Helical" evidence="6">
    <location>
        <begin position="65"/>
        <end position="84"/>
    </location>
</feature>
<evidence type="ECO:0000256" key="2">
    <source>
        <dbReference type="ARBA" id="ARBA00022692"/>
    </source>
</evidence>
<feature type="transmembrane region" description="Helical" evidence="6">
    <location>
        <begin position="136"/>
        <end position="156"/>
    </location>
</feature>
<name>A0A9W8Z0X0_9PEZI</name>
<dbReference type="Gene3D" id="1.20.1740.10">
    <property type="entry name" value="Amino acid/polyamine transporter I"/>
    <property type="match status" value="1"/>
</dbReference>
<comment type="subcellular location">
    <subcellularLocation>
        <location evidence="1">Membrane</location>
        <topology evidence="1">Multi-pass membrane protein</topology>
    </subcellularLocation>
</comment>
<keyword evidence="8" id="KW-1185">Reference proteome</keyword>
<sequence>MSSWRRPFRSSQIEAVEAVDSRPDSEISDGSLKYTGHRGGNNAAPTYQEASGAPVEAESPMGYSVSALTIMFLNINMMIGTGIFSTREFHGYIETTNTVSRASTYNSKSVFYSFWNWFHWAKPNLLDTFSYHLSNAIGLVKVALLLFIIITGFVVLGGGTRVKDPKANFRNSFEGTANASAYGLTNALYRIIFSYGGYNNAFNVVNEIKNPVKSLKRNAALALFIVYVLYMLTNISWYAGVSKYDLENSKLTTASLWFSNVLGSSTRVRGLNFLIALSAFGNMVSGSIGAARMIRECGRQGVLPWTNFWASTRPFGTPIGPYLFKWAITALIILAIPSGDAFNFIADLAILPSAAFNLAMAVGLYLVRWRRKRANLPEPEFKAWNILVIFNVLVQAYLVIMPWYPPVGGKGDVSFWYGTYCVTGVAILIVCGIYYLVWAKLLPKWKGYTLRQEVVDLGQGAEAHRIAKVPNAQLADWDAEHDAVGHLQHRVIQEWGSEGEKGTSTSSKPDSKKAIVVESAASLV</sequence>
<proteinExistence type="predicted"/>
<accession>A0A9W8Z0X0</accession>
<dbReference type="PANTHER" id="PTHR11785:SF353">
    <property type="entry name" value="METHIONINE TRANSPORTER (EUROFUNG)"/>
    <property type="match status" value="1"/>
</dbReference>
<evidence type="ECO:0000256" key="5">
    <source>
        <dbReference type="SAM" id="MobiDB-lite"/>
    </source>
</evidence>
<dbReference type="PANTHER" id="PTHR11785">
    <property type="entry name" value="AMINO ACID TRANSPORTER"/>
    <property type="match status" value="1"/>
</dbReference>
<evidence type="ECO:0008006" key="9">
    <source>
        <dbReference type="Google" id="ProtNLM"/>
    </source>
</evidence>
<dbReference type="Proteomes" id="UP001140453">
    <property type="component" value="Unassembled WGS sequence"/>
</dbReference>
<gene>
    <name evidence="7" type="ORF">N0V93_003680</name>
</gene>
<dbReference type="InterPro" id="IPR002293">
    <property type="entry name" value="AA/rel_permease1"/>
</dbReference>
<evidence type="ECO:0000313" key="8">
    <source>
        <dbReference type="Proteomes" id="UP001140453"/>
    </source>
</evidence>
<reference evidence="7" key="1">
    <citation type="submission" date="2022-10" db="EMBL/GenBank/DDBJ databases">
        <title>Tapping the CABI collections for fungal endophytes: first genome assemblies for Collariella, Neodidymelliopsis, Ascochyta clinopodiicola, Didymella pomorum, Didymosphaeria variabile, Neocosmospora piperis and Neocucurbitaria cava.</title>
        <authorList>
            <person name="Hill R."/>
        </authorList>
    </citation>
    <scope>NUCLEOTIDE SEQUENCE</scope>
    <source>
        <strain evidence="7">IMI 355082</strain>
    </source>
</reference>
<evidence type="ECO:0000256" key="1">
    <source>
        <dbReference type="ARBA" id="ARBA00004141"/>
    </source>
</evidence>
<keyword evidence="2 6" id="KW-0812">Transmembrane</keyword>
<dbReference type="GO" id="GO:0016020">
    <property type="term" value="C:membrane"/>
    <property type="evidence" value="ECO:0007669"/>
    <property type="project" value="UniProtKB-SubCell"/>
</dbReference>
<dbReference type="EMBL" id="JAPEVB010000002">
    <property type="protein sequence ID" value="KAJ4394462.1"/>
    <property type="molecule type" value="Genomic_DNA"/>
</dbReference>
<feature type="transmembrane region" description="Helical" evidence="6">
    <location>
        <begin position="315"/>
        <end position="336"/>
    </location>
</feature>
<dbReference type="Pfam" id="PF13520">
    <property type="entry name" value="AA_permease_2"/>
    <property type="match status" value="1"/>
</dbReference>
<feature type="region of interest" description="Disordered" evidence="5">
    <location>
        <begin position="1"/>
        <end position="51"/>
    </location>
</feature>
<keyword evidence="3 6" id="KW-1133">Transmembrane helix</keyword>
<feature type="compositionally biased region" description="Polar residues" evidence="5">
    <location>
        <begin position="1"/>
        <end position="13"/>
    </location>
</feature>
<dbReference type="OrthoDB" id="5982228at2759"/>
<comment type="caution">
    <text evidence="7">The sequence shown here is derived from an EMBL/GenBank/DDBJ whole genome shotgun (WGS) entry which is preliminary data.</text>
</comment>
<feature type="transmembrane region" description="Helical" evidence="6">
    <location>
        <begin position="383"/>
        <end position="404"/>
    </location>
</feature>
<evidence type="ECO:0000256" key="6">
    <source>
        <dbReference type="SAM" id="Phobius"/>
    </source>
</evidence>
<feature type="transmembrane region" description="Helical" evidence="6">
    <location>
        <begin position="416"/>
        <end position="437"/>
    </location>
</feature>
<protein>
    <recommendedName>
        <fullName evidence="9">High affinity methionine permease</fullName>
    </recommendedName>
</protein>
<organism evidence="7 8">
    <name type="scientific">Gnomoniopsis smithogilvyi</name>
    <dbReference type="NCBI Taxonomy" id="1191159"/>
    <lineage>
        <taxon>Eukaryota</taxon>
        <taxon>Fungi</taxon>
        <taxon>Dikarya</taxon>
        <taxon>Ascomycota</taxon>
        <taxon>Pezizomycotina</taxon>
        <taxon>Sordariomycetes</taxon>
        <taxon>Sordariomycetidae</taxon>
        <taxon>Diaporthales</taxon>
        <taxon>Gnomoniaceae</taxon>
        <taxon>Gnomoniopsis</taxon>
    </lineage>
</organism>
<evidence type="ECO:0000313" key="7">
    <source>
        <dbReference type="EMBL" id="KAJ4394462.1"/>
    </source>
</evidence>
<keyword evidence="4 6" id="KW-0472">Membrane</keyword>
<dbReference type="GO" id="GO:0015179">
    <property type="term" value="F:L-amino acid transmembrane transporter activity"/>
    <property type="evidence" value="ECO:0007669"/>
    <property type="project" value="TreeGrafter"/>
</dbReference>
<feature type="transmembrane region" description="Helical" evidence="6">
    <location>
        <begin position="219"/>
        <end position="239"/>
    </location>
</feature>
<evidence type="ECO:0000256" key="3">
    <source>
        <dbReference type="ARBA" id="ARBA00022989"/>
    </source>
</evidence>
<feature type="transmembrane region" description="Helical" evidence="6">
    <location>
        <begin position="348"/>
        <end position="367"/>
    </location>
</feature>
<evidence type="ECO:0000256" key="4">
    <source>
        <dbReference type="ARBA" id="ARBA00023136"/>
    </source>
</evidence>
<dbReference type="AlphaFoldDB" id="A0A9W8Z0X0"/>